<keyword evidence="2 4" id="KW-0862">Zinc</keyword>
<dbReference type="InterPro" id="IPR036872">
    <property type="entry name" value="CH_dom_sf"/>
</dbReference>
<dbReference type="GO" id="GO:0001725">
    <property type="term" value="C:stress fiber"/>
    <property type="evidence" value="ECO:0007669"/>
    <property type="project" value="TreeGrafter"/>
</dbReference>
<evidence type="ECO:0000259" key="7">
    <source>
        <dbReference type="PROSITE" id="PS50023"/>
    </source>
</evidence>
<reference evidence="8" key="1">
    <citation type="submission" date="2021-01" db="EMBL/GenBank/DDBJ databases">
        <title>A chromosome-scale assembly of European eel, Anguilla anguilla.</title>
        <authorList>
            <person name="Henkel C."/>
            <person name="Jong-Raadsen S.A."/>
            <person name="Dufour S."/>
            <person name="Weltzien F.-A."/>
            <person name="Palstra A.P."/>
            <person name="Pelster B."/>
            <person name="Spaink H.P."/>
            <person name="Van Den Thillart G.E."/>
            <person name="Jansen H."/>
            <person name="Zahm M."/>
            <person name="Klopp C."/>
            <person name="Cedric C."/>
            <person name="Louis A."/>
            <person name="Berthelot C."/>
            <person name="Parey E."/>
            <person name="Roest Crollius H."/>
            <person name="Montfort J."/>
            <person name="Robinson-Rechavi M."/>
            <person name="Bucao C."/>
            <person name="Bouchez O."/>
            <person name="Gislard M."/>
            <person name="Lluch J."/>
            <person name="Milhes M."/>
            <person name="Lampietro C."/>
            <person name="Lopez Roques C."/>
            <person name="Donnadieu C."/>
            <person name="Braasch I."/>
            <person name="Desvignes T."/>
            <person name="Postlethwait J."/>
            <person name="Bobe J."/>
            <person name="Guiguen Y."/>
            <person name="Dirks R."/>
        </authorList>
    </citation>
    <scope>NUCLEOTIDE SEQUENCE</scope>
    <source>
        <strain evidence="8">Tag_6206</strain>
        <tissue evidence="8">Liver</tissue>
    </source>
</reference>
<evidence type="ECO:0000313" key="8">
    <source>
        <dbReference type="EMBL" id="KAG5848260.1"/>
    </source>
</evidence>
<keyword evidence="3 4" id="KW-0440">LIM domain</keyword>
<gene>
    <name evidence="8" type="ORF">ANANG_G00096590</name>
</gene>
<feature type="domain" description="LIM zinc-binding" evidence="7">
    <location>
        <begin position="1729"/>
        <end position="1795"/>
    </location>
</feature>
<feature type="compositionally biased region" description="Basic and acidic residues" evidence="5">
    <location>
        <begin position="1233"/>
        <end position="1259"/>
    </location>
</feature>
<feature type="compositionally biased region" description="Basic and acidic residues" evidence="5">
    <location>
        <begin position="876"/>
        <end position="934"/>
    </location>
</feature>
<feature type="compositionally biased region" description="Polar residues" evidence="5">
    <location>
        <begin position="1645"/>
        <end position="1669"/>
    </location>
</feature>
<evidence type="ECO:0000259" key="6">
    <source>
        <dbReference type="PROSITE" id="PS50021"/>
    </source>
</evidence>
<feature type="compositionally biased region" description="Polar residues" evidence="5">
    <location>
        <begin position="969"/>
        <end position="983"/>
    </location>
</feature>
<dbReference type="SMART" id="SM00033">
    <property type="entry name" value="CH"/>
    <property type="match status" value="1"/>
</dbReference>
<evidence type="ECO:0000256" key="1">
    <source>
        <dbReference type="ARBA" id="ARBA00022723"/>
    </source>
</evidence>
<feature type="region of interest" description="Disordered" evidence="5">
    <location>
        <begin position="1089"/>
        <end position="1150"/>
    </location>
</feature>
<feature type="region of interest" description="Disordered" evidence="5">
    <location>
        <begin position="1406"/>
        <end position="1724"/>
    </location>
</feature>
<dbReference type="GO" id="GO:0051893">
    <property type="term" value="P:regulation of focal adhesion assembly"/>
    <property type="evidence" value="ECO:0007669"/>
    <property type="project" value="TreeGrafter"/>
</dbReference>
<feature type="region of interest" description="Disordered" evidence="5">
    <location>
        <begin position="1035"/>
        <end position="1070"/>
    </location>
</feature>
<dbReference type="PROSITE" id="PS00478">
    <property type="entry name" value="LIM_DOMAIN_1"/>
    <property type="match status" value="1"/>
</dbReference>
<keyword evidence="1 4" id="KW-0479">Metal-binding</keyword>
<feature type="compositionally biased region" description="Low complexity" evidence="5">
    <location>
        <begin position="209"/>
        <end position="218"/>
    </location>
</feature>
<dbReference type="GO" id="GO:0046872">
    <property type="term" value="F:metal ion binding"/>
    <property type="evidence" value="ECO:0007669"/>
    <property type="project" value="UniProtKB-KW"/>
</dbReference>
<evidence type="ECO:0000256" key="5">
    <source>
        <dbReference type="SAM" id="MobiDB-lite"/>
    </source>
</evidence>
<feature type="region of interest" description="Disordered" evidence="5">
    <location>
        <begin position="1"/>
        <end position="30"/>
    </location>
</feature>
<dbReference type="SUPFAM" id="SSF47576">
    <property type="entry name" value="Calponin-homology domain, CH-domain"/>
    <property type="match status" value="1"/>
</dbReference>
<dbReference type="Gene3D" id="1.10.418.10">
    <property type="entry name" value="Calponin-like domain"/>
    <property type="match status" value="1"/>
</dbReference>
<dbReference type="InterPro" id="IPR001781">
    <property type="entry name" value="Znf_LIM"/>
</dbReference>
<feature type="region of interest" description="Disordered" evidence="5">
    <location>
        <begin position="166"/>
        <end position="318"/>
    </location>
</feature>
<feature type="compositionally biased region" description="Basic and acidic residues" evidence="5">
    <location>
        <begin position="228"/>
        <end position="248"/>
    </location>
</feature>
<evidence type="ECO:0000256" key="2">
    <source>
        <dbReference type="ARBA" id="ARBA00022833"/>
    </source>
</evidence>
<dbReference type="InterPro" id="IPR001715">
    <property type="entry name" value="CH_dom"/>
</dbReference>
<protein>
    <recommendedName>
        <fullName evidence="10">LIM and calponin homology domains-containing protein 1</fullName>
    </recommendedName>
</protein>
<feature type="region of interest" description="Disordered" evidence="5">
    <location>
        <begin position="420"/>
        <end position="626"/>
    </location>
</feature>
<name>A0A9D3MJ61_ANGAN</name>
<feature type="compositionally biased region" description="Basic and acidic residues" evidence="5">
    <location>
        <begin position="1438"/>
        <end position="1449"/>
    </location>
</feature>
<feature type="compositionally biased region" description="Polar residues" evidence="5">
    <location>
        <begin position="1705"/>
        <end position="1724"/>
    </location>
</feature>
<evidence type="ECO:0000256" key="4">
    <source>
        <dbReference type="PROSITE-ProRule" id="PRU00125"/>
    </source>
</evidence>
<accession>A0A9D3MJ61</accession>
<feature type="compositionally biased region" description="Low complexity" evidence="5">
    <location>
        <begin position="294"/>
        <end position="303"/>
    </location>
</feature>
<dbReference type="SMART" id="SM00132">
    <property type="entry name" value="LIM"/>
    <property type="match status" value="1"/>
</dbReference>
<sequence>MASPGFDIGRNSHQQHQHQQSESAPEPAFQEAQKWIEGVTGRCFGERDFRSSLENGILLCELLSSIKPGLVKKINRLPTPIAGLDNLSLFLRGCESLGLKGTQLFDPGDLQDTSVRANLRGSDCSRKLKNVLITIYWLGKAAQNSTEYSGPTLDLKVFEGLLSQMKKESEDTETPKRNIGDSGYIDGCDAERSDSLSPPRHGRDDSFDSLDSLGSRSRQTPSPTWPRQRLESDAPRKLPDVRKDDMLTRRTSSNEPRSTVPFNQYLPNKSNPGAYIPTPLRKKRAEREEGRAGGSTATSPTGGERPFSHPETILEEGSVLKEGQVPFKRLVGPKIEAGHVRQKTVTWGGESRAEPGPWEGQEEQEVRRMQKLEKAGIRVLPATVRYSSLRHVAGEEPREEAPPPVPSIVLRKDNEFLKLQPEHAWDSEEEEGEEGRRLPDVQKDDLASRRARASRNAPRVQHFLPSACSGRDREEWEGIRRAWQQAAHSESEAPTAPRKEKEEQEEVGQGVAPQALPNVEKDDLSRRRVQSRPLPLRDPLQTFVQASITPSDLEKWQRLKMTTEPSETPPPETSHAAPRKEKEEQEEVGQGVAPQALPNVEKDDLSRRRVQSRPLPLRDPLQTFVQASITPSDLEKWQRLKMTTEPSEEPPVCQACLEKGTLPPAIRAETAEQDDLATRRVRAQRSSAPAGRQRFVHFGPVTEMDQKCWERLSIARPGQEEEEEWAGPGSEAQTLRRLLASAAVATPTIGLSSQLTERPASAGLSDRELAYLQAAGGGPDLTSPYELAYRENEALDQKLAHYREREEEEEEDEEAGEREGKQPDLEKDDMLARRTGAFQKQSGGPSFSRFLPQPVSHRGVLLVSPNTRAEALSDTPKTKAEALSDTPKTKTEALSDTPKTRTEALLDTRKTKTEALPDTPKTKTEPLPDTHKAGTEALPDDSEREPFTDSSKSWGKMNTRRPKARQELSVATSTFHHPETQNVMLHLPGPRKTEHHHPDTQEIKRNHPDPPKYVVASAAPVPGVAEVVHVTAACLDSPDDRGDDDADYKEEGLPDLEKDDMHARRTGRFQKAPVGNVTSTFNLFLPVPGSVKFKSTPTPASNPLSPSISPAKPEQDTRSTQQGQAGVQPVKPYRRPSWLDDDDDLPPMSVSMTDMRCEEEAQPLGDTRQELMHNQYNKHREDENQWQDDLARWKNRRRTAAQDLIKKEEERKKMEKLMGGDDSASQRRKSIKTYKEIVEEKERREQELREAYRSARTPEEAASVLHRYALRYTISEAVLEKLQLPKATDPAGTGPAPSPGPSPCQAPPRRLAPPLNRPHPTTDSCTVTTALTPKFCATLETVTVGPQTQTKAPAVQACSLEHAPSHAPTRASHSKPVPLLSPKPYVQPTSSQMSIKSVKADGMVRVNGETGEPCSRVEASVQGVRAESLSPVQPPTAQRKDTPPSHPEQEATPTHPRTLPTSNRSLDLARSGDGPALSPPKKSVFEPTEGNAPSPWPPLLPEGVEKDSSSEQYEEEQEKLRREWERAQKEVAEEERKYHEEERRILEETVAPLTPRSSRLSSPTRGDVPPPGKPQDAVLPSPANLERMQELLDKQATRPEEVVMGQKDHSVQGTDRRSLLQAPVQTELNAAPQQNGQSLPVEPAGTTTPQRPFSPNTPWSSIQTQSPQQEVEGVQKKTASLDRNLNPEQTQPRGAKRSGSCDSVAANSSPACPSSIQPQSPNRSVSGKKLCSSCAHPLGKGAAMIIESLSLYFHIQCFKCGVCKGQIGDTSTGTDVRIRNGLLNCQQCYQRSRAAGQPTTL</sequence>
<feature type="compositionally biased region" description="Low complexity" evidence="5">
    <location>
        <begin position="1285"/>
        <end position="1295"/>
    </location>
</feature>
<dbReference type="GO" id="GO:0080090">
    <property type="term" value="P:regulation of primary metabolic process"/>
    <property type="evidence" value="ECO:0007669"/>
    <property type="project" value="UniProtKB-ARBA"/>
</dbReference>
<feature type="compositionally biased region" description="Basic and acidic residues" evidence="5">
    <location>
        <begin position="817"/>
        <end position="832"/>
    </location>
</feature>
<dbReference type="EMBL" id="JAFIRN010000005">
    <property type="protein sequence ID" value="KAG5848260.1"/>
    <property type="molecule type" value="Genomic_DNA"/>
</dbReference>
<dbReference type="FunFam" id="1.10.418.10:FF:000038">
    <property type="entry name" value="LIM and calponin homology domains-containing protein 1"/>
    <property type="match status" value="1"/>
</dbReference>
<organism evidence="8 9">
    <name type="scientific">Anguilla anguilla</name>
    <name type="common">European freshwater eel</name>
    <name type="synonym">Muraena anguilla</name>
    <dbReference type="NCBI Taxonomy" id="7936"/>
    <lineage>
        <taxon>Eukaryota</taxon>
        <taxon>Metazoa</taxon>
        <taxon>Chordata</taxon>
        <taxon>Craniata</taxon>
        <taxon>Vertebrata</taxon>
        <taxon>Euteleostomi</taxon>
        <taxon>Actinopterygii</taxon>
        <taxon>Neopterygii</taxon>
        <taxon>Teleostei</taxon>
        <taxon>Anguilliformes</taxon>
        <taxon>Anguillidae</taxon>
        <taxon>Anguilla</taxon>
    </lineage>
</organism>
<dbReference type="Gene3D" id="2.10.110.10">
    <property type="entry name" value="Cysteine Rich Protein"/>
    <property type="match status" value="1"/>
</dbReference>
<feature type="compositionally biased region" description="Basic and acidic residues" evidence="5">
    <location>
        <begin position="1204"/>
        <end position="1219"/>
    </location>
</feature>
<dbReference type="GO" id="GO:0010604">
    <property type="term" value="P:positive regulation of macromolecule metabolic process"/>
    <property type="evidence" value="ECO:0007669"/>
    <property type="project" value="UniProtKB-ARBA"/>
</dbReference>
<dbReference type="GO" id="GO:0051496">
    <property type="term" value="P:positive regulation of stress fiber assembly"/>
    <property type="evidence" value="ECO:0007669"/>
    <property type="project" value="TreeGrafter"/>
</dbReference>
<feature type="compositionally biased region" description="Basic and acidic residues" evidence="5">
    <location>
        <begin position="1049"/>
        <end position="1063"/>
    </location>
</feature>
<keyword evidence="9" id="KW-1185">Reference proteome</keyword>
<feature type="compositionally biased region" description="Polar residues" evidence="5">
    <location>
        <begin position="249"/>
        <end position="271"/>
    </location>
</feature>
<feature type="compositionally biased region" description="Polar residues" evidence="5">
    <location>
        <begin position="1623"/>
        <end position="1638"/>
    </location>
</feature>
<feature type="compositionally biased region" description="Acidic residues" evidence="5">
    <location>
        <begin position="806"/>
        <end position="816"/>
    </location>
</feature>
<feature type="region of interest" description="Disordered" evidence="5">
    <location>
        <begin position="1204"/>
        <end position="1260"/>
    </location>
</feature>
<evidence type="ECO:0000313" key="9">
    <source>
        <dbReference type="Proteomes" id="UP001044222"/>
    </source>
</evidence>
<dbReference type="PROSITE" id="PS50023">
    <property type="entry name" value="LIM_DOMAIN_2"/>
    <property type="match status" value="1"/>
</dbReference>
<dbReference type="GO" id="GO:0032034">
    <property type="term" value="F:myosin II head/neck binding"/>
    <property type="evidence" value="ECO:0007669"/>
    <property type="project" value="TreeGrafter"/>
</dbReference>
<dbReference type="Pfam" id="PF00412">
    <property type="entry name" value="LIM"/>
    <property type="match status" value="1"/>
</dbReference>
<feature type="compositionally biased region" description="Low complexity" evidence="5">
    <location>
        <begin position="1552"/>
        <end position="1565"/>
    </location>
</feature>
<dbReference type="PANTHER" id="PTHR15551">
    <property type="entry name" value="LIM DOMAIN ONLY 7"/>
    <property type="match status" value="1"/>
</dbReference>
<proteinExistence type="predicted"/>
<dbReference type="Pfam" id="PF15949">
    <property type="entry name" value="DUF4757"/>
    <property type="match status" value="2"/>
</dbReference>
<evidence type="ECO:0000256" key="3">
    <source>
        <dbReference type="ARBA" id="ARBA00023038"/>
    </source>
</evidence>
<feature type="region of interest" description="Disordered" evidence="5">
    <location>
        <begin position="798"/>
        <end position="1012"/>
    </location>
</feature>
<feature type="compositionally biased region" description="Pro residues" evidence="5">
    <location>
        <begin position="1296"/>
        <end position="1306"/>
    </location>
</feature>
<feature type="domain" description="Calponin-homology (CH)" evidence="6">
    <location>
        <begin position="26"/>
        <end position="143"/>
    </location>
</feature>
<dbReference type="PROSITE" id="PS50021">
    <property type="entry name" value="CH"/>
    <property type="match status" value="1"/>
</dbReference>
<feature type="compositionally biased region" description="Polar residues" evidence="5">
    <location>
        <begin position="1093"/>
        <end position="1108"/>
    </location>
</feature>
<feature type="region of interest" description="Disordered" evidence="5">
    <location>
        <begin position="342"/>
        <end position="363"/>
    </location>
</feature>
<dbReference type="Pfam" id="PF00307">
    <property type="entry name" value="CH"/>
    <property type="match status" value="1"/>
</dbReference>
<feature type="compositionally biased region" description="Basic and acidic residues" evidence="5">
    <location>
        <begin position="434"/>
        <end position="448"/>
    </location>
</feature>
<dbReference type="Proteomes" id="UP001044222">
    <property type="component" value="Unassembled WGS sequence"/>
</dbReference>
<feature type="compositionally biased region" description="Basic and acidic residues" evidence="5">
    <location>
        <begin position="470"/>
        <end position="480"/>
    </location>
</feature>
<feature type="compositionally biased region" description="Basic and acidic residues" evidence="5">
    <location>
        <begin position="1587"/>
        <end position="1618"/>
    </location>
</feature>
<dbReference type="FunFam" id="2.10.110.10:FF:000041">
    <property type="entry name" value="LIM and calponin homology domains 1"/>
    <property type="match status" value="1"/>
</dbReference>
<dbReference type="PANTHER" id="PTHR15551:SF3">
    <property type="entry name" value="LIM AND CALPONIN HOMOLOGY DOMAINS-CONTAINING PROTEIN 1"/>
    <property type="match status" value="1"/>
</dbReference>
<feature type="region of interest" description="Disordered" evidence="5">
    <location>
        <begin position="1285"/>
        <end position="1326"/>
    </location>
</feature>
<comment type="caution">
    <text evidence="8">The sequence shown here is derived from an EMBL/GenBank/DDBJ whole genome shotgun (WGS) entry which is preliminary data.</text>
</comment>
<feature type="compositionally biased region" description="Polar residues" evidence="5">
    <location>
        <begin position="1677"/>
        <end position="1692"/>
    </location>
</feature>
<feature type="compositionally biased region" description="Basic and acidic residues" evidence="5">
    <location>
        <begin position="996"/>
        <end position="1010"/>
    </location>
</feature>
<dbReference type="InterPro" id="IPR031865">
    <property type="entry name" value="DUF4757"/>
</dbReference>
<evidence type="ECO:0008006" key="10">
    <source>
        <dbReference type="Google" id="ProtNLM"/>
    </source>
</evidence>
<dbReference type="CDD" id="cd08368">
    <property type="entry name" value="LIM"/>
    <property type="match status" value="1"/>
</dbReference>
<feature type="compositionally biased region" description="Basic and acidic residues" evidence="5">
    <location>
        <begin position="1518"/>
        <end position="1547"/>
    </location>
</feature>
<feature type="compositionally biased region" description="Basic and acidic residues" evidence="5">
    <location>
        <begin position="166"/>
        <end position="179"/>
    </location>
</feature>